<dbReference type="Pfam" id="PF00496">
    <property type="entry name" value="SBP_bac_5"/>
    <property type="match status" value="1"/>
</dbReference>
<evidence type="ECO:0000256" key="2">
    <source>
        <dbReference type="SAM" id="SignalP"/>
    </source>
</evidence>
<comment type="caution">
    <text evidence="4">The sequence shown here is derived from an EMBL/GenBank/DDBJ whole genome shotgun (WGS) entry which is preliminary data.</text>
</comment>
<dbReference type="PANTHER" id="PTHR30290">
    <property type="entry name" value="PERIPLASMIC BINDING COMPONENT OF ABC TRANSPORTER"/>
    <property type="match status" value="1"/>
</dbReference>
<dbReference type="InterPro" id="IPR006311">
    <property type="entry name" value="TAT_signal"/>
</dbReference>
<protein>
    <submittedName>
        <fullName evidence="4">ABC transporter substrate-binding protein</fullName>
    </submittedName>
</protein>
<name>A0A100YVV8_TRASO</name>
<dbReference type="RefSeq" id="WP_059054794.1">
    <property type="nucleotide sequence ID" value="NZ_LOJF01000009.1"/>
</dbReference>
<evidence type="ECO:0000313" key="4">
    <source>
        <dbReference type="EMBL" id="KUH58645.1"/>
    </source>
</evidence>
<keyword evidence="2" id="KW-0732">Signal</keyword>
<evidence type="ECO:0000313" key="5">
    <source>
        <dbReference type="Proteomes" id="UP000054078"/>
    </source>
</evidence>
<dbReference type="InterPro" id="IPR019546">
    <property type="entry name" value="TAT_signal_bac_arc"/>
</dbReference>
<keyword evidence="5" id="KW-1185">Reference proteome</keyword>
<accession>A0A100YVV8</accession>
<reference evidence="4 5" key="1">
    <citation type="submission" date="2015-12" db="EMBL/GenBank/DDBJ databases">
        <title>Draft Genome Sequence of Olsenella scatoligenes SK9K4T; a Producer of 3-Methylindole- (skatole) and 4-Methylphenol- (p-cresol) Isolated from Pig Feces.</title>
        <authorList>
            <person name="Li X."/>
            <person name="Borg B."/>
            <person name="Canibe N."/>
        </authorList>
    </citation>
    <scope>NUCLEOTIDE SEQUENCE [LARGE SCALE GENOMIC DNA]</scope>
    <source>
        <strain evidence="4 5">SK9K4</strain>
    </source>
</reference>
<sequence>MSVSNLSRRAFLGMSGSAVALAGLGLAACGSDSTSSDNANATGTANSTDVTGTEPQNGSPATTPLDQLPLPEKGKVYNNPLDRDQIQDGGTLTLPAGEIGPNWNYLSIEGNTQEMHNMWDWYMPTNLFTSDATASKFEPNPNFVTKAETTDEGGKQTLTLDLNPDAKFNDGTPIDYRAFQAVWTVMNGTNPDYTPAATDGYDRIESVEKGESDKQVVITTSNPVYPAEALFNLVIHPDAADPEVFNNGWNNNPHAAEWGYGPYTVDFFDTTQVTFVPNPNWWGDAPKLESVTYKQMDSQALFNAFKNGEIDATGTAQSGSQEMLSNFSSMDNAEIRRANSLSIANIEINSTRGVLADIAVRKAFVQCLDIPTLRSVMFQGVNWEEDVPGSLLTPVWADGYENNMPDDVTSLTTADERTAAAKKTLEDAGYALDDDGYYAKDGTEVAFSFTTFGDSNTVKNRAAAIIKMAKDAGIKIDQDAKPSSEFSTTLTSGSWDICLFGWVSTPTSVWNGPQIYGSDSPSNFTHLGSADLDAELAKIISIENHDDQMKALNAAEKKALASYGFVPLYAGPDVVVTKQGLANYGPALYLTVSNENIGWAK</sequence>
<dbReference type="CDD" id="cd08501">
    <property type="entry name" value="PBP2_Lpqw"/>
    <property type="match status" value="1"/>
</dbReference>
<dbReference type="Gene3D" id="3.40.190.10">
    <property type="entry name" value="Periplasmic binding protein-like II"/>
    <property type="match status" value="1"/>
</dbReference>
<proteinExistence type="predicted"/>
<dbReference type="GO" id="GO:1904680">
    <property type="term" value="F:peptide transmembrane transporter activity"/>
    <property type="evidence" value="ECO:0007669"/>
    <property type="project" value="TreeGrafter"/>
</dbReference>
<dbReference type="PANTHER" id="PTHR30290:SF65">
    <property type="entry name" value="MONOACYL PHOSPHATIDYLINOSITOL TETRAMANNOSIDE-BINDING PROTEIN LPQW-RELATED"/>
    <property type="match status" value="1"/>
</dbReference>
<dbReference type="PROSITE" id="PS51318">
    <property type="entry name" value="TAT"/>
    <property type="match status" value="1"/>
</dbReference>
<dbReference type="Gene3D" id="3.90.76.10">
    <property type="entry name" value="Dipeptide-binding Protein, Domain 1"/>
    <property type="match status" value="1"/>
</dbReference>
<dbReference type="EMBL" id="LOJF01000009">
    <property type="protein sequence ID" value="KUH58645.1"/>
    <property type="molecule type" value="Genomic_DNA"/>
</dbReference>
<dbReference type="Gene3D" id="3.10.105.10">
    <property type="entry name" value="Dipeptide-binding Protein, Domain 3"/>
    <property type="match status" value="1"/>
</dbReference>
<dbReference type="InterPro" id="IPR000914">
    <property type="entry name" value="SBP_5_dom"/>
</dbReference>
<feature type="domain" description="Solute-binding protein family 5" evidence="3">
    <location>
        <begin position="139"/>
        <end position="522"/>
    </location>
</feature>
<dbReference type="AlphaFoldDB" id="A0A100YVV8"/>
<dbReference type="SUPFAM" id="SSF53850">
    <property type="entry name" value="Periplasmic binding protein-like II"/>
    <property type="match status" value="1"/>
</dbReference>
<feature type="compositionally biased region" description="Polar residues" evidence="1">
    <location>
        <begin position="34"/>
        <end position="65"/>
    </location>
</feature>
<dbReference type="STRING" id="1299998.AUL39_06650"/>
<dbReference type="NCBIfam" id="TIGR01409">
    <property type="entry name" value="TAT_signal_seq"/>
    <property type="match status" value="1"/>
</dbReference>
<dbReference type="OrthoDB" id="7888869at2"/>
<evidence type="ECO:0000259" key="3">
    <source>
        <dbReference type="Pfam" id="PF00496"/>
    </source>
</evidence>
<dbReference type="InterPro" id="IPR039424">
    <property type="entry name" value="SBP_5"/>
</dbReference>
<feature type="chain" id="PRO_5039097992" evidence="2">
    <location>
        <begin position="23"/>
        <end position="601"/>
    </location>
</feature>
<evidence type="ECO:0000256" key="1">
    <source>
        <dbReference type="SAM" id="MobiDB-lite"/>
    </source>
</evidence>
<gene>
    <name evidence="4" type="ORF">AUL39_06650</name>
</gene>
<feature type="signal peptide" evidence="2">
    <location>
        <begin position="1"/>
        <end position="22"/>
    </location>
</feature>
<feature type="region of interest" description="Disordered" evidence="1">
    <location>
        <begin position="31"/>
        <end position="74"/>
    </location>
</feature>
<dbReference type="GO" id="GO:0015833">
    <property type="term" value="P:peptide transport"/>
    <property type="evidence" value="ECO:0007669"/>
    <property type="project" value="TreeGrafter"/>
</dbReference>
<organism evidence="4 5">
    <name type="scientific">Tractidigestivibacter scatoligenes</name>
    <name type="common">Olsenella scatoligenes</name>
    <dbReference type="NCBI Taxonomy" id="1299998"/>
    <lineage>
        <taxon>Bacteria</taxon>
        <taxon>Bacillati</taxon>
        <taxon>Actinomycetota</taxon>
        <taxon>Coriobacteriia</taxon>
        <taxon>Coriobacteriales</taxon>
        <taxon>Atopobiaceae</taxon>
        <taxon>Tractidigestivibacter</taxon>
    </lineage>
</organism>
<dbReference type="Proteomes" id="UP000054078">
    <property type="component" value="Unassembled WGS sequence"/>
</dbReference>